<gene>
    <name evidence="4" type="ORF">GSTENG00024771001</name>
</gene>
<keyword evidence="1" id="KW-0245">EGF-like domain</keyword>
<keyword evidence="2" id="KW-0472">Membrane</keyword>
<dbReference type="EMBL" id="CAAE01014752">
    <property type="protein sequence ID" value="CAG04913.1"/>
    <property type="molecule type" value="Genomic_DNA"/>
</dbReference>
<evidence type="ECO:0000259" key="3">
    <source>
        <dbReference type="PROSITE" id="PS50026"/>
    </source>
</evidence>
<keyword evidence="2" id="KW-0812">Transmembrane</keyword>
<keyword evidence="2" id="KW-1133">Transmembrane helix</keyword>
<protein>
    <submittedName>
        <fullName evidence="4">(spotted green pufferfish) hypothetical protein</fullName>
    </submittedName>
</protein>
<feature type="transmembrane region" description="Helical" evidence="2">
    <location>
        <begin position="66"/>
        <end position="87"/>
    </location>
</feature>
<accession>Q4S369</accession>
<keyword evidence="1" id="KW-1015">Disulfide bond</keyword>
<evidence type="ECO:0000313" key="4">
    <source>
        <dbReference type="EMBL" id="CAG04913.1"/>
    </source>
</evidence>
<dbReference type="KEGG" id="tng:GSTEN00024771G001"/>
<organism evidence="4">
    <name type="scientific">Tetraodon nigroviridis</name>
    <name type="common">Spotted green pufferfish</name>
    <name type="synonym">Chelonodon nigroviridis</name>
    <dbReference type="NCBI Taxonomy" id="99883"/>
    <lineage>
        <taxon>Eukaryota</taxon>
        <taxon>Metazoa</taxon>
        <taxon>Chordata</taxon>
        <taxon>Craniata</taxon>
        <taxon>Vertebrata</taxon>
        <taxon>Euteleostomi</taxon>
        <taxon>Actinopterygii</taxon>
        <taxon>Neopterygii</taxon>
        <taxon>Teleostei</taxon>
        <taxon>Neoteleostei</taxon>
        <taxon>Acanthomorphata</taxon>
        <taxon>Eupercaria</taxon>
        <taxon>Tetraodontiformes</taxon>
        <taxon>Tetradontoidea</taxon>
        <taxon>Tetraodontidae</taxon>
        <taxon>Tetraodon</taxon>
    </lineage>
</organism>
<comment type="caution">
    <text evidence="1">Lacks conserved residue(s) required for the propagation of feature annotation.</text>
</comment>
<evidence type="ECO:0000256" key="2">
    <source>
        <dbReference type="SAM" id="Phobius"/>
    </source>
</evidence>
<evidence type="ECO:0000256" key="1">
    <source>
        <dbReference type="PROSITE-ProRule" id="PRU00076"/>
    </source>
</evidence>
<feature type="domain" description="EGF-like" evidence="3">
    <location>
        <begin position="16"/>
        <end position="55"/>
    </location>
</feature>
<reference evidence="4" key="2">
    <citation type="submission" date="2004-02" db="EMBL/GenBank/DDBJ databases">
        <authorList>
            <consortium name="Genoscope"/>
            <consortium name="Whitehead Institute Centre for Genome Research"/>
        </authorList>
    </citation>
    <scope>NUCLEOTIDE SEQUENCE</scope>
</reference>
<dbReference type="AlphaFoldDB" id="Q4S369"/>
<dbReference type="InterPro" id="IPR000742">
    <property type="entry name" value="EGF"/>
</dbReference>
<reference evidence="4" key="1">
    <citation type="journal article" date="2004" name="Nature">
        <title>Genome duplication in the teleost fish Tetraodon nigroviridis reveals the early vertebrate proto-karyotype.</title>
        <authorList>
            <person name="Jaillon O."/>
            <person name="Aury J.-M."/>
            <person name="Brunet F."/>
            <person name="Petit J.-L."/>
            <person name="Stange-Thomann N."/>
            <person name="Mauceli E."/>
            <person name="Bouneau L."/>
            <person name="Fischer C."/>
            <person name="Ozouf-Costaz C."/>
            <person name="Bernot A."/>
            <person name="Nicaud S."/>
            <person name="Jaffe D."/>
            <person name="Fisher S."/>
            <person name="Lutfalla G."/>
            <person name="Dossat C."/>
            <person name="Segurens B."/>
            <person name="Dasilva C."/>
            <person name="Salanoubat M."/>
            <person name="Levy M."/>
            <person name="Boudet N."/>
            <person name="Castellano S."/>
            <person name="Anthouard V."/>
            <person name="Jubin C."/>
            <person name="Castelli V."/>
            <person name="Katinka M."/>
            <person name="Vacherie B."/>
            <person name="Biemont C."/>
            <person name="Skalli Z."/>
            <person name="Cattolico L."/>
            <person name="Poulain J."/>
            <person name="De Berardinis V."/>
            <person name="Cruaud C."/>
            <person name="Duprat S."/>
            <person name="Brottier P."/>
            <person name="Coutanceau J.-P."/>
            <person name="Gouzy J."/>
            <person name="Parra G."/>
            <person name="Lardier G."/>
            <person name="Chapple C."/>
            <person name="McKernan K.J."/>
            <person name="McEwan P."/>
            <person name="Bosak S."/>
            <person name="Kellis M."/>
            <person name="Volff J.-N."/>
            <person name="Guigo R."/>
            <person name="Zody M.C."/>
            <person name="Mesirov J."/>
            <person name="Lindblad-Toh K."/>
            <person name="Birren B."/>
            <person name="Nusbaum C."/>
            <person name="Kahn D."/>
            <person name="Robinson-Rechavi M."/>
            <person name="Laudet V."/>
            <person name="Schachter V."/>
            <person name="Quetier F."/>
            <person name="Saurin W."/>
            <person name="Scarpelli C."/>
            <person name="Wincker P."/>
            <person name="Lander E.S."/>
            <person name="Weissenbach J."/>
            <person name="Roest Crollius H."/>
        </authorList>
    </citation>
    <scope>NUCLEOTIDE SEQUENCE [LARGE SCALE GENOMIC DNA]</scope>
</reference>
<sequence>MSVSDLLPQDGGVNPDLPTCGETKCNGHGTCEMPAGGGATLVCNCRLGYQGEFCQDTVNGSLSLPLTLSVLAIVIGLLVIGFIFAKLRQKQKQQRRKRRGEKNHYPVAV</sequence>
<dbReference type="OrthoDB" id="283575at2759"/>
<dbReference type="PROSITE" id="PS50026">
    <property type="entry name" value="EGF_3"/>
    <property type="match status" value="1"/>
</dbReference>
<dbReference type="SUPFAM" id="SSF57196">
    <property type="entry name" value="EGF/Laminin"/>
    <property type="match status" value="1"/>
</dbReference>
<dbReference type="PROSITE" id="PS00022">
    <property type="entry name" value="EGF_1"/>
    <property type="match status" value="1"/>
</dbReference>
<feature type="disulfide bond" evidence="1">
    <location>
        <begin position="45"/>
        <end position="54"/>
    </location>
</feature>
<dbReference type="PROSITE" id="PS01186">
    <property type="entry name" value="EGF_2"/>
    <property type="match status" value="1"/>
</dbReference>
<comment type="caution">
    <text evidence="4">The sequence shown here is derived from an EMBL/GenBank/DDBJ whole genome shotgun (WGS) entry which is preliminary data.</text>
</comment>
<proteinExistence type="predicted"/>
<name>Q4S369_TETNG</name>